<keyword evidence="2" id="KW-1185">Reference proteome</keyword>
<proteinExistence type="predicted"/>
<gene>
    <name evidence="1" type="ORF">D8I30_06115</name>
</gene>
<sequence length="88" mass="9176">MVCARFSLRAMSASSRSSGAPASFLGVAYAWTLEALWSGADEVAEMDGAGNILRRFISGVRRGGRGWPPAPFEANGAIFGATPTIRAA</sequence>
<evidence type="ECO:0000313" key="2">
    <source>
        <dbReference type="Proteomes" id="UP000276984"/>
    </source>
</evidence>
<dbReference type="Proteomes" id="UP000276984">
    <property type="component" value="Chromosome"/>
</dbReference>
<protein>
    <submittedName>
        <fullName evidence="1">Uncharacterized protein</fullName>
    </submittedName>
</protein>
<dbReference type="EMBL" id="CP032707">
    <property type="protein sequence ID" value="AYG94801.1"/>
    <property type="molecule type" value="Genomic_DNA"/>
</dbReference>
<dbReference type="AlphaFoldDB" id="A0A494RF27"/>
<organism evidence="1 2">
    <name type="scientific">Brevundimonas naejangsanensis</name>
    <dbReference type="NCBI Taxonomy" id="588932"/>
    <lineage>
        <taxon>Bacteria</taxon>
        <taxon>Pseudomonadati</taxon>
        <taxon>Pseudomonadota</taxon>
        <taxon>Alphaproteobacteria</taxon>
        <taxon>Caulobacterales</taxon>
        <taxon>Caulobacteraceae</taxon>
        <taxon>Brevundimonas</taxon>
    </lineage>
</organism>
<evidence type="ECO:0000313" key="1">
    <source>
        <dbReference type="EMBL" id="AYG94801.1"/>
    </source>
</evidence>
<name>A0A494RF27_9CAUL</name>
<reference evidence="1 2" key="1">
    <citation type="submission" date="2018-10" db="EMBL/GenBank/DDBJ databases">
        <title>Complete genome sequence of Brevundimonas naejangsanensis BRV3.</title>
        <authorList>
            <person name="Berrios L."/>
            <person name="Ely B."/>
        </authorList>
    </citation>
    <scope>NUCLEOTIDE SEQUENCE [LARGE SCALE GENOMIC DNA]</scope>
    <source>
        <strain evidence="1 2">BRV3</strain>
    </source>
</reference>
<accession>A0A494RF27</accession>